<dbReference type="GO" id="GO:0005886">
    <property type="term" value="C:plasma membrane"/>
    <property type="evidence" value="ECO:0007669"/>
    <property type="project" value="TreeGrafter"/>
</dbReference>
<feature type="domain" description="HAMP" evidence="13">
    <location>
        <begin position="179"/>
        <end position="232"/>
    </location>
</feature>
<evidence type="ECO:0000256" key="9">
    <source>
        <dbReference type="ARBA" id="ARBA00023012"/>
    </source>
</evidence>
<evidence type="ECO:0000313" key="14">
    <source>
        <dbReference type="EMBL" id="RRB02229.1"/>
    </source>
</evidence>
<evidence type="ECO:0000259" key="13">
    <source>
        <dbReference type="PROSITE" id="PS50885"/>
    </source>
</evidence>
<dbReference type="InterPro" id="IPR036890">
    <property type="entry name" value="HATPase_C_sf"/>
</dbReference>
<dbReference type="GO" id="GO:0000155">
    <property type="term" value="F:phosphorelay sensor kinase activity"/>
    <property type="evidence" value="ECO:0007669"/>
    <property type="project" value="InterPro"/>
</dbReference>
<dbReference type="InterPro" id="IPR003661">
    <property type="entry name" value="HisK_dim/P_dom"/>
</dbReference>
<protein>
    <recommendedName>
        <fullName evidence="3">histidine kinase</fullName>
        <ecNumber evidence="3">2.7.13.3</ecNumber>
    </recommendedName>
</protein>
<reference evidence="14 15" key="1">
    <citation type="submission" date="2018-11" db="EMBL/GenBank/DDBJ databases">
        <authorList>
            <person name="Zhou Z."/>
            <person name="Wang G."/>
        </authorList>
    </citation>
    <scope>NUCLEOTIDE SEQUENCE [LARGE SCALE GENOMIC DNA]</scope>
    <source>
        <strain evidence="14 15">KCTC52004</strain>
    </source>
</reference>
<dbReference type="InterPro" id="IPR005467">
    <property type="entry name" value="His_kinase_dom"/>
</dbReference>
<gene>
    <name evidence="14" type="ORF">EHT25_17250</name>
</gene>
<evidence type="ECO:0000256" key="11">
    <source>
        <dbReference type="SAM" id="Phobius"/>
    </source>
</evidence>
<dbReference type="SMART" id="SM00388">
    <property type="entry name" value="HisKA"/>
    <property type="match status" value="1"/>
</dbReference>
<keyword evidence="6 11" id="KW-0812">Transmembrane</keyword>
<dbReference type="PROSITE" id="PS50109">
    <property type="entry name" value="HIS_KIN"/>
    <property type="match status" value="1"/>
</dbReference>
<dbReference type="Pfam" id="PF00672">
    <property type="entry name" value="HAMP"/>
    <property type="match status" value="1"/>
</dbReference>
<dbReference type="PRINTS" id="PR00344">
    <property type="entry name" value="BCTRLSENSOR"/>
</dbReference>
<organism evidence="14 15">
    <name type="scientific">Larkinella rosea</name>
    <dbReference type="NCBI Taxonomy" id="2025312"/>
    <lineage>
        <taxon>Bacteria</taxon>
        <taxon>Pseudomonadati</taxon>
        <taxon>Bacteroidota</taxon>
        <taxon>Cytophagia</taxon>
        <taxon>Cytophagales</taxon>
        <taxon>Spirosomataceae</taxon>
        <taxon>Larkinella</taxon>
    </lineage>
</organism>
<feature type="transmembrane region" description="Helical" evidence="11">
    <location>
        <begin position="158"/>
        <end position="178"/>
    </location>
</feature>
<dbReference type="SUPFAM" id="SSF55874">
    <property type="entry name" value="ATPase domain of HSP90 chaperone/DNA topoisomerase II/histidine kinase"/>
    <property type="match status" value="1"/>
</dbReference>
<evidence type="ECO:0000256" key="7">
    <source>
        <dbReference type="ARBA" id="ARBA00022777"/>
    </source>
</evidence>
<dbReference type="PROSITE" id="PS50885">
    <property type="entry name" value="HAMP"/>
    <property type="match status" value="1"/>
</dbReference>
<keyword evidence="10 11" id="KW-0472">Membrane</keyword>
<dbReference type="AlphaFoldDB" id="A0A3P1BMF3"/>
<sequence>MKIRARISVTFLAIVAANLVVFSLVIYFISEYFRQKHFYTRLGDKAKTTALLLIEEDEINPKLLQLIERKNLTSLPEEHIIVYNQQNKVIYASADTTGDLGPHNDLLERIRERKQIYLRRSNREIAGLTYTHQNQEYVIIASAYDEYGLTEMAHLRTILAFGLAFSLTLVGWSGWVFAGRFLRPISKVIHQVDQIKVSNLNQRVDVSDNNDEISQLAHTFNSMLNRVQEAFEVQRNFVANASHELRTPLTIITGQIEVTLIKQRTVEEHEAKWKAVQDVIKRLNVLANNLLELAQVSLDDATMKFNEVSLDDAIYQATKMLTTRRPDYHVIFSFANETEAMQSSLTVQGSISLLISAFLNLMENGCKFSPDNQVEVILGADEQWVTIQIKDNGIGIAEADIRHIYEPFFRAENAKRIHGYGIGLPLTYRIIQLHRGEINVFSRINEGTNFLLKFPKTL</sequence>
<dbReference type="Pfam" id="PF00512">
    <property type="entry name" value="HisKA"/>
    <property type="match status" value="1"/>
</dbReference>
<keyword evidence="4" id="KW-0597">Phosphoprotein</keyword>
<dbReference type="OrthoDB" id="594725at2"/>
<evidence type="ECO:0000256" key="1">
    <source>
        <dbReference type="ARBA" id="ARBA00000085"/>
    </source>
</evidence>
<comment type="caution">
    <text evidence="14">The sequence shown here is derived from an EMBL/GenBank/DDBJ whole genome shotgun (WGS) entry which is preliminary data.</text>
</comment>
<dbReference type="Gene3D" id="3.30.565.10">
    <property type="entry name" value="Histidine kinase-like ATPase, C-terminal domain"/>
    <property type="match status" value="1"/>
</dbReference>
<keyword evidence="5" id="KW-0808">Transferase</keyword>
<dbReference type="InterPro" id="IPR050428">
    <property type="entry name" value="TCS_sensor_his_kinase"/>
</dbReference>
<dbReference type="SUPFAM" id="SSF47384">
    <property type="entry name" value="Homodimeric domain of signal transducing histidine kinase"/>
    <property type="match status" value="1"/>
</dbReference>
<dbReference type="InterPro" id="IPR003660">
    <property type="entry name" value="HAMP_dom"/>
</dbReference>
<feature type="transmembrane region" description="Helical" evidence="11">
    <location>
        <begin position="7"/>
        <end position="29"/>
    </location>
</feature>
<dbReference type="SMART" id="SM00304">
    <property type="entry name" value="HAMP"/>
    <property type="match status" value="1"/>
</dbReference>
<evidence type="ECO:0000256" key="4">
    <source>
        <dbReference type="ARBA" id="ARBA00022553"/>
    </source>
</evidence>
<keyword evidence="15" id="KW-1185">Reference proteome</keyword>
<dbReference type="CDD" id="cd06225">
    <property type="entry name" value="HAMP"/>
    <property type="match status" value="1"/>
</dbReference>
<keyword evidence="7 14" id="KW-0418">Kinase</keyword>
<proteinExistence type="predicted"/>
<evidence type="ECO:0000256" key="6">
    <source>
        <dbReference type="ARBA" id="ARBA00022692"/>
    </source>
</evidence>
<evidence type="ECO:0000256" key="8">
    <source>
        <dbReference type="ARBA" id="ARBA00022989"/>
    </source>
</evidence>
<dbReference type="PANTHER" id="PTHR45436:SF5">
    <property type="entry name" value="SENSOR HISTIDINE KINASE TRCS"/>
    <property type="match status" value="1"/>
</dbReference>
<dbReference type="Proteomes" id="UP000271925">
    <property type="component" value="Unassembled WGS sequence"/>
</dbReference>
<evidence type="ECO:0000256" key="10">
    <source>
        <dbReference type="ARBA" id="ARBA00023136"/>
    </source>
</evidence>
<dbReference type="EMBL" id="RQJO01000009">
    <property type="protein sequence ID" value="RRB02229.1"/>
    <property type="molecule type" value="Genomic_DNA"/>
</dbReference>
<dbReference type="SMART" id="SM00387">
    <property type="entry name" value="HATPase_c"/>
    <property type="match status" value="1"/>
</dbReference>
<evidence type="ECO:0000256" key="3">
    <source>
        <dbReference type="ARBA" id="ARBA00012438"/>
    </source>
</evidence>
<dbReference type="PANTHER" id="PTHR45436">
    <property type="entry name" value="SENSOR HISTIDINE KINASE YKOH"/>
    <property type="match status" value="1"/>
</dbReference>
<dbReference type="SUPFAM" id="SSF158472">
    <property type="entry name" value="HAMP domain-like"/>
    <property type="match status" value="1"/>
</dbReference>
<keyword evidence="9" id="KW-0902">Two-component regulatory system</keyword>
<comment type="catalytic activity">
    <reaction evidence="1">
        <text>ATP + protein L-histidine = ADP + protein N-phospho-L-histidine.</text>
        <dbReference type="EC" id="2.7.13.3"/>
    </reaction>
</comment>
<dbReference type="Gene3D" id="1.10.287.130">
    <property type="match status" value="1"/>
</dbReference>
<feature type="domain" description="Histidine kinase" evidence="12">
    <location>
        <begin position="240"/>
        <end position="458"/>
    </location>
</feature>
<keyword evidence="8 11" id="KW-1133">Transmembrane helix</keyword>
<name>A0A3P1BMF3_9BACT</name>
<dbReference type="InterPro" id="IPR003594">
    <property type="entry name" value="HATPase_dom"/>
</dbReference>
<dbReference type="RefSeq" id="WP_124876392.1">
    <property type="nucleotide sequence ID" value="NZ_RQJO01000009.1"/>
</dbReference>
<evidence type="ECO:0000256" key="2">
    <source>
        <dbReference type="ARBA" id="ARBA00004370"/>
    </source>
</evidence>
<comment type="subcellular location">
    <subcellularLocation>
        <location evidence="2">Membrane</location>
    </subcellularLocation>
</comment>
<accession>A0A3P1BMF3</accession>
<evidence type="ECO:0000313" key="15">
    <source>
        <dbReference type="Proteomes" id="UP000271925"/>
    </source>
</evidence>
<dbReference type="CDD" id="cd00082">
    <property type="entry name" value="HisKA"/>
    <property type="match status" value="1"/>
</dbReference>
<dbReference type="EC" id="2.7.13.3" evidence="3"/>
<evidence type="ECO:0000259" key="12">
    <source>
        <dbReference type="PROSITE" id="PS50109"/>
    </source>
</evidence>
<dbReference type="InterPro" id="IPR036097">
    <property type="entry name" value="HisK_dim/P_sf"/>
</dbReference>
<dbReference type="Pfam" id="PF02518">
    <property type="entry name" value="HATPase_c"/>
    <property type="match status" value="1"/>
</dbReference>
<dbReference type="Gene3D" id="6.10.340.10">
    <property type="match status" value="1"/>
</dbReference>
<dbReference type="InterPro" id="IPR004358">
    <property type="entry name" value="Sig_transdc_His_kin-like_C"/>
</dbReference>
<evidence type="ECO:0000256" key="5">
    <source>
        <dbReference type="ARBA" id="ARBA00022679"/>
    </source>
</evidence>